<dbReference type="Gene3D" id="3.10.130.10">
    <property type="entry name" value="Ribonuclease A-like domain"/>
    <property type="match status" value="2"/>
</dbReference>
<dbReference type="EMBL" id="JAUYZG010000007">
    <property type="protein sequence ID" value="KAK2903249.1"/>
    <property type="molecule type" value="Genomic_DNA"/>
</dbReference>
<dbReference type="InterPro" id="IPR036816">
    <property type="entry name" value="RNaseA-like_dom_sf"/>
</dbReference>
<sequence length="282" mass="32821">MILKMLSCLIILTVVLHTCLSELDLLHPSQPCTKAKDQNAYDTFLHRHLRKDTPTDPRKLREWQKFINKINTWDRPIQSFLPFREAKRVIAVCSSGGKMYEGNLCISKDSLTFFTVEINDRKQVKRVKPCTTVKDQNAYDTFLHRHLRKDNPTDPRKLREWQKFINKINTWDRPIQSFLPFREAKRVIAVCSSGGKMYGGNLCISKKPLTFFTVEINNRKQVKRVKVQEQHVILGCDKIKNKCLPIHFEANLNDAIPDNNKPDCSKAMANTSFIPFEELLYV</sequence>
<gene>
    <name evidence="2" type="ORF">Q8A67_007962</name>
</gene>
<reference evidence="2" key="1">
    <citation type="submission" date="2023-08" db="EMBL/GenBank/DDBJ databases">
        <title>Chromosome-level Genome Assembly of mud carp (Cirrhinus molitorella).</title>
        <authorList>
            <person name="Liu H."/>
        </authorList>
    </citation>
    <scope>NUCLEOTIDE SEQUENCE</scope>
    <source>
        <strain evidence="2">Prfri</strain>
        <tissue evidence="2">Muscle</tissue>
    </source>
</reference>
<feature type="signal peptide" evidence="1">
    <location>
        <begin position="1"/>
        <end position="21"/>
    </location>
</feature>
<keyword evidence="1" id="KW-0732">Signal</keyword>
<feature type="chain" id="PRO_5041666743" evidence="1">
    <location>
        <begin position="22"/>
        <end position="282"/>
    </location>
</feature>
<evidence type="ECO:0000313" key="3">
    <source>
        <dbReference type="Proteomes" id="UP001187343"/>
    </source>
</evidence>
<dbReference type="Proteomes" id="UP001187343">
    <property type="component" value="Unassembled WGS sequence"/>
</dbReference>
<comment type="caution">
    <text evidence="2">The sequence shown here is derived from an EMBL/GenBank/DDBJ whole genome shotgun (WGS) entry which is preliminary data.</text>
</comment>
<keyword evidence="3" id="KW-1185">Reference proteome</keyword>
<dbReference type="AlphaFoldDB" id="A0AA88TRA5"/>
<organism evidence="2 3">
    <name type="scientific">Cirrhinus molitorella</name>
    <name type="common">mud carp</name>
    <dbReference type="NCBI Taxonomy" id="172907"/>
    <lineage>
        <taxon>Eukaryota</taxon>
        <taxon>Metazoa</taxon>
        <taxon>Chordata</taxon>
        <taxon>Craniata</taxon>
        <taxon>Vertebrata</taxon>
        <taxon>Euteleostomi</taxon>
        <taxon>Actinopterygii</taxon>
        <taxon>Neopterygii</taxon>
        <taxon>Teleostei</taxon>
        <taxon>Ostariophysi</taxon>
        <taxon>Cypriniformes</taxon>
        <taxon>Cyprinidae</taxon>
        <taxon>Labeoninae</taxon>
        <taxon>Labeonini</taxon>
        <taxon>Cirrhinus</taxon>
    </lineage>
</organism>
<proteinExistence type="predicted"/>
<protein>
    <submittedName>
        <fullName evidence="2">Uncharacterized protein</fullName>
    </submittedName>
</protein>
<evidence type="ECO:0000256" key="1">
    <source>
        <dbReference type="SAM" id="SignalP"/>
    </source>
</evidence>
<accession>A0AA88TRA5</accession>
<name>A0AA88TRA5_9TELE</name>
<evidence type="ECO:0000313" key="2">
    <source>
        <dbReference type="EMBL" id="KAK2903249.1"/>
    </source>
</evidence>